<dbReference type="KEGG" id="tva:4766640"/>
<comment type="similarity">
    <text evidence="2">Belongs to the pecanex family.</text>
</comment>
<feature type="transmembrane region" description="Helical" evidence="6">
    <location>
        <begin position="140"/>
        <end position="158"/>
    </location>
</feature>
<evidence type="ECO:0000256" key="6">
    <source>
        <dbReference type="SAM" id="Phobius"/>
    </source>
</evidence>
<feature type="transmembrane region" description="Helical" evidence="6">
    <location>
        <begin position="325"/>
        <end position="343"/>
    </location>
</feature>
<dbReference type="Pfam" id="PF05041">
    <property type="entry name" value="Pecanex_C"/>
    <property type="match status" value="1"/>
</dbReference>
<dbReference type="GO" id="GO:0016020">
    <property type="term" value="C:membrane"/>
    <property type="evidence" value="ECO:0007669"/>
    <property type="project" value="UniProtKB-SubCell"/>
</dbReference>
<feature type="transmembrane region" description="Helical" evidence="6">
    <location>
        <begin position="504"/>
        <end position="530"/>
    </location>
</feature>
<proteinExistence type="inferred from homology"/>
<evidence type="ECO:0000256" key="5">
    <source>
        <dbReference type="ARBA" id="ARBA00023136"/>
    </source>
</evidence>
<keyword evidence="5 6" id="KW-0472">Membrane</keyword>
<comment type="subcellular location">
    <subcellularLocation>
        <location evidence="1">Membrane</location>
        <topology evidence="1">Multi-pass membrane protein</topology>
    </subcellularLocation>
</comment>
<feature type="domain" description="Pecanex C-terminal" evidence="7">
    <location>
        <begin position="821"/>
        <end position="1035"/>
    </location>
</feature>
<dbReference type="VEuPathDB" id="TrichDB:TVAGG3_0670280"/>
<dbReference type="InterPro" id="IPR039797">
    <property type="entry name" value="Pecanex"/>
</dbReference>
<evidence type="ECO:0000256" key="3">
    <source>
        <dbReference type="ARBA" id="ARBA00022692"/>
    </source>
</evidence>
<dbReference type="eggNOG" id="KOG3604">
    <property type="taxonomic scope" value="Eukaryota"/>
</dbReference>
<feature type="transmembrane region" description="Helical" evidence="6">
    <location>
        <begin position="400"/>
        <end position="424"/>
    </location>
</feature>
<evidence type="ECO:0000256" key="1">
    <source>
        <dbReference type="ARBA" id="ARBA00004141"/>
    </source>
</evidence>
<dbReference type="AlphaFoldDB" id="A2EF17"/>
<evidence type="ECO:0000313" key="8">
    <source>
        <dbReference type="EMBL" id="EAY08733.1"/>
    </source>
</evidence>
<dbReference type="PANTHER" id="PTHR12372">
    <property type="entry name" value="PECANEX"/>
    <property type="match status" value="1"/>
</dbReference>
<dbReference type="RefSeq" id="XP_001320956.1">
    <property type="nucleotide sequence ID" value="XM_001320921.1"/>
</dbReference>
<gene>
    <name evidence="8" type="ORF">TVAG_251590</name>
</gene>
<sequence>MIIWFIIKLINYQIHQDFDNQGQQVADFVPHPVPNTEQDEEPPFGISKSIWRIRDHLTDFNVIDINTIVSEAIREGYNPSELFHFYELYQSGQLSGYSMTINRDTGITAVPTEIHIFGCKFKVTWTRKDLESWFDRPFKLIDVVVSPLFAAVCGILCLLNSNFINSASKAIFVFSTASAQYSLLLAPNPDSSSTTVQDPFTPYSRAFHLIAFQLIFSLVTYLQRVEWLASASLDLFNTTISMNGIIEFCSKVFNYIVTLFPIFNMLGMIGSLKDSWFDVFETLHSVFFGKSGYVTFYSANLGFLFDTIITFILSISHSYLSKYNWAGYLLESISVVVGIYFSSSSQLPFISKLLGLESRDYYVGDGRGPFRTAWIAIVKGLWAGFLVFIILMVSKGNQVFLFTVCAIYSITVMITHSILPNLTFRNPYGKFSSPFFDTNEHYTTYMRIMTLIEQIILSPLCIGTIISISELKSFGLVSWAESSIRITMVIGVSCNIYRSPVVFALSYIIISLAGQITDNALFQFMVYFLILKKISEIHRKLQFILTYSSFHAMSKGRQVFVLFTMLANIQFTAFGILISSILNSPMMPIAGYPFFLPSYPRPSVFWYDPWKYEPQPGDALFYKDISDSLAEKFATDAEKGIFPHISENMFFLICDDHFNAIVHVVSAGVGYVVFQLRGLEARDQTLCHRNELQIVRADLDAVDEMRTFMASTLLTRFTSLLWLPISKLLKILNLPEALPLRQRAFVASCCWRTLRDDYMLESYTVSSNRVSLCFPDRSHQDLVHLELVRCLAVSLEESDDISVPEDLQITLPSDYEKAAIDFIEKTGKTAVKREILAVSQILVNEMNKYQGDFEWKLFKFFSSSTMHLQNYLWIPARVNEKIVASFRSAVSIAVHHAAGTLPDEFDELLDMIKESVTQRHVLPESDPRWAPLIQNKEPELETMRQYQDQDEVSVKYMMFTRRQQKFKVIEINGELVRGIWASEINETVFMESTDRERPSIQFDSFLLRNIIAQSANSPVGYPEIVCPISFSYSDFLK</sequence>
<keyword evidence="4 6" id="KW-1133">Transmembrane helix</keyword>
<feature type="transmembrane region" description="Helical" evidence="6">
    <location>
        <begin position="559"/>
        <end position="582"/>
    </location>
</feature>
<dbReference type="Proteomes" id="UP000001542">
    <property type="component" value="Unassembled WGS sequence"/>
</dbReference>
<feature type="transmembrane region" description="Helical" evidence="6">
    <location>
        <begin position="373"/>
        <end position="393"/>
    </location>
</feature>
<evidence type="ECO:0000259" key="7">
    <source>
        <dbReference type="Pfam" id="PF05041"/>
    </source>
</evidence>
<keyword evidence="3 6" id="KW-0812">Transmembrane</keyword>
<name>A2EF17_TRIV3</name>
<protein>
    <recommendedName>
        <fullName evidence="7">Pecanex C-terminal domain-containing protein</fullName>
    </recommendedName>
</protein>
<feature type="transmembrane region" description="Helical" evidence="6">
    <location>
        <begin position="252"/>
        <end position="272"/>
    </location>
</feature>
<evidence type="ECO:0000313" key="9">
    <source>
        <dbReference type="Proteomes" id="UP000001542"/>
    </source>
</evidence>
<dbReference type="InterPro" id="IPR007735">
    <property type="entry name" value="Pecanex_C"/>
</dbReference>
<dbReference type="InParanoid" id="A2EF17"/>
<dbReference type="EMBL" id="DS113372">
    <property type="protein sequence ID" value="EAY08733.1"/>
    <property type="molecule type" value="Genomic_DNA"/>
</dbReference>
<dbReference type="PANTHER" id="PTHR12372:SF7">
    <property type="entry name" value="PROTEIN PECANEX"/>
    <property type="match status" value="1"/>
</dbReference>
<organism evidence="8 9">
    <name type="scientific">Trichomonas vaginalis (strain ATCC PRA-98 / G3)</name>
    <dbReference type="NCBI Taxonomy" id="412133"/>
    <lineage>
        <taxon>Eukaryota</taxon>
        <taxon>Metamonada</taxon>
        <taxon>Parabasalia</taxon>
        <taxon>Trichomonadida</taxon>
        <taxon>Trichomonadidae</taxon>
        <taxon>Trichomonas</taxon>
    </lineage>
</organism>
<reference evidence="8" key="2">
    <citation type="journal article" date="2007" name="Science">
        <title>Draft genome sequence of the sexually transmitted pathogen Trichomonas vaginalis.</title>
        <authorList>
            <person name="Carlton J.M."/>
            <person name="Hirt R.P."/>
            <person name="Silva J.C."/>
            <person name="Delcher A.L."/>
            <person name="Schatz M."/>
            <person name="Zhao Q."/>
            <person name="Wortman J.R."/>
            <person name="Bidwell S.L."/>
            <person name="Alsmark U.C.M."/>
            <person name="Besteiro S."/>
            <person name="Sicheritz-Ponten T."/>
            <person name="Noel C.J."/>
            <person name="Dacks J.B."/>
            <person name="Foster P.G."/>
            <person name="Simillion C."/>
            <person name="Van de Peer Y."/>
            <person name="Miranda-Saavedra D."/>
            <person name="Barton G.J."/>
            <person name="Westrop G.D."/>
            <person name="Mueller S."/>
            <person name="Dessi D."/>
            <person name="Fiori P.L."/>
            <person name="Ren Q."/>
            <person name="Paulsen I."/>
            <person name="Zhang H."/>
            <person name="Bastida-Corcuera F.D."/>
            <person name="Simoes-Barbosa A."/>
            <person name="Brown M.T."/>
            <person name="Hayes R.D."/>
            <person name="Mukherjee M."/>
            <person name="Okumura C.Y."/>
            <person name="Schneider R."/>
            <person name="Smith A.J."/>
            <person name="Vanacova S."/>
            <person name="Villalvazo M."/>
            <person name="Haas B.J."/>
            <person name="Pertea M."/>
            <person name="Feldblyum T.V."/>
            <person name="Utterback T.R."/>
            <person name="Shu C.L."/>
            <person name="Osoegawa K."/>
            <person name="de Jong P.J."/>
            <person name="Hrdy I."/>
            <person name="Horvathova L."/>
            <person name="Zubacova Z."/>
            <person name="Dolezal P."/>
            <person name="Malik S.B."/>
            <person name="Logsdon J.M. Jr."/>
            <person name="Henze K."/>
            <person name="Gupta A."/>
            <person name="Wang C.C."/>
            <person name="Dunne R.L."/>
            <person name="Upcroft J.A."/>
            <person name="Upcroft P."/>
            <person name="White O."/>
            <person name="Salzberg S.L."/>
            <person name="Tang P."/>
            <person name="Chiu C.-H."/>
            <person name="Lee Y.-S."/>
            <person name="Embley T.M."/>
            <person name="Coombs G.H."/>
            <person name="Mottram J.C."/>
            <person name="Tachezy J."/>
            <person name="Fraser-Liggett C.M."/>
            <person name="Johnson P.J."/>
        </authorList>
    </citation>
    <scope>NUCLEOTIDE SEQUENCE [LARGE SCALE GENOMIC DNA]</scope>
    <source>
        <strain evidence="8">G3</strain>
    </source>
</reference>
<dbReference type="OrthoDB" id="9905928at2759"/>
<feature type="transmembrane region" description="Helical" evidence="6">
    <location>
        <begin position="292"/>
        <end position="313"/>
    </location>
</feature>
<evidence type="ECO:0000256" key="2">
    <source>
        <dbReference type="ARBA" id="ARBA00010170"/>
    </source>
</evidence>
<reference evidence="8" key="1">
    <citation type="submission" date="2006-10" db="EMBL/GenBank/DDBJ databases">
        <authorList>
            <person name="Amadeo P."/>
            <person name="Zhao Q."/>
            <person name="Wortman J."/>
            <person name="Fraser-Liggett C."/>
            <person name="Carlton J."/>
        </authorList>
    </citation>
    <scope>NUCLEOTIDE SEQUENCE</scope>
    <source>
        <strain evidence="8">G3</strain>
    </source>
</reference>
<keyword evidence="9" id="KW-1185">Reference proteome</keyword>
<accession>A2EF17</accession>
<dbReference type="VEuPathDB" id="TrichDB:TVAG_251590"/>
<evidence type="ECO:0000256" key="4">
    <source>
        <dbReference type="ARBA" id="ARBA00022989"/>
    </source>
</evidence>